<evidence type="ECO:0000313" key="2">
    <source>
        <dbReference type="EMBL" id="CAE6517659.1"/>
    </source>
</evidence>
<gene>
    <name evidence="2" type="ORF">RDB_LOCUS161376</name>
</gene>
<dbReference type="Proteomes" id="UP000663843">
    <property type="component" value="Unassembled WGS sequence"/>
</dbReference>
<name>A0A8H3DCC3_9AGAM</name>
<dbReference type="Gene3D" id="1.20.1280.50">
    <property type="match status" value="1"/>
</dbReference>
<dbReference type="PROSITE" id="PS50181">
    <property type="entry name" value="FBOX"/>
    <property type="match status" value="1"/>
</dbReference>
<dbReference type="AlphaFoldDB" id="A0A8H3DCC3"/>
<reference evidence="2" key="1">
    <citation type="submission" date="2021-01" db="EMBL/GenBank/DDBJ databases">
        <authorList>
            <person name="Kaushik A."/>
        </authorList>
    </citation>
    <scope>NUCLEOTIDE SEQUENCE</scope>
    <source>
        <strain evidence="2">AG2-2IIIB</strain>
    </source>
</reference>
<dbReference type="EMBL" id="CAJMWT010006564">
    <property type="protein sequence ID" value="CAE6517659.1"/>
    <property type="molecule type" value="Genomic_DNA"/>
</dbReference>
<protein>
    <recommendedName>
        <fullName evidence="1">F-box domain-containing protein</fullName>
    </recommendedName>
</protein>
<dbReference type="InterPro" id="IPR001810">
    <property type="entry name" value="F-box_dom"/>
</dbReference>
<dbReference type="SMART" id="SM00256">
    <property type="entry name" value="FBOX"/>
    <property type="match status" value="1"/>
</dbReference>
<proteinExistence type="predicted"/>
<organism evidence="2 3">
    <name type="scientific">Rhizoctonia solani</name>
    <dbReference type="NCBI Taxonomy" id="456999"/>
    <lineage>
        <taxon>Eukaryota</taxon>
        <taxon>Fungi</taxon>
        <taxon>Dikarya</taxon>
        <taxon>Basidiomycota</taxon>
        <taxon>Agaricomycotina</taxon>
        <taxon>Agaricomycetes</taxon>
        <taxon>Cantharellales</taxon>
        <taxon>Ceratobasidiaceae</taxon>
        <taxon>Rhizoctonia</taxon>
    </lineage>
</organism>
<accession>A0A8H3DCC3</accession>
<comment type="caution">
    <text evidence="2">The sequence shown here is derived from an EMBL/GenBank/DDBJ whole genome shotgun (WGS) entry which is preliminary data.</text>
</comment>
<dbReference type="Pfam" id="PF12937">
    <property type="entry name" value="F-box-like"/>
    <property type="match status" value="1"/>
</dbReference>
<sequence length="559" mass="63264">MERWMDAKMTYSDLPTECLLRVLNFLALRDIATLLQTSKLWNSIINTNEHTIYLQLAEELNTTSALLGSPLDALSGWLSQEASKVRSWKGYCRLYITTERRWNGKERPYSTRDVLQSAQQTRVGWIKIDTEKELLLMTGDEESDEDNCVAVHCLRDPTCEVPSFTRIEISGGFVIFGNVRAGSDSFEVWRWAEDQESISQIIRQPTDEQSQKYERAVLFAGIRNSPCRGELLPMGVLQQPDELRAYRLVYPTLCVGNHAGDRLWLWDIRTRQLIQTIRIEPSPYQEFSMVYVDVNELNVFVATHTVSVYSRTTGECVFQLKEVELRRLAGYVTPPIPNHDSDNVFQEYVLPGYHDPRINVTPPYLLDIVVAVRASPEGDNCVAVTHWGYIILISGLKYEVHEPPGDHSSDRINLGVTPASGIESTSLLANIRISLIRAEGTLQHLDYDGRRILVFGSHGLGIVNLDRGGWPANNFDVSFSDWSRSELSPFPAQTMYLVPPFSGDTDIYRGCTCLQMTADTCWVAWSPEGHDSIMVGRGFPQFNFTKTVGMIDFARPASD</sequence>
<dbReference type="SUPFAM" id="SSF81383">
    <property type="entry name" value="F-box domain"/>
    <property type="match status" value="1"/>
</dbReference>
<dbReference type="CDD" id="cd09917">
    <property type="entry name" value="F-box_SF"/>
    <property type="match status" value="1"/>
</dbReference>
<feature type="domain" description="F-box" evidence="1">
    <location>
        <begin position="8"/>
        <end position="56"/>
    </location>
</feature>
<evidence type="ECO:0000313" key="3">
    <source>
        <dbReference type="Proteomes" id="UP000663843"/>
    </source>
</evidence>
<evidence type="ECO:0000259" key="1">
    <source>
        <dbReference type="PROSITE" id="PS50181"/>
    </source>
</evidence>
<dbReference type="InterPro" id="IPR036047">
    <property type="entry name" value="F-box-like_dom_sf"/>
</dbReference>
<dbReference type="SUPFAM" id="SSF101908">
    <property type="entry name" value="Putative isomerase YbhE"/>
    <property type="match status" value="1"/>
</dbReference>